<dbReference type="SUPFAM" id="SSF56112">
    <property type="entry name" value="Protein kinase-like (PK-like)"/>
    <property type="match status" value="1"/>
</dbReference>
<dbReference type="GO" id="GO:0004672">
    <property type="term" value="F:protein kinase activity"/>
    <property type="evidence" value="ECO:0007669"/>
    <property type="project" value="InterPro"/>
</dbReference>
<dbReference type="PROSITE" id="PS50082">
    <property type="entry name" value="WD_REPEATS_2"/>
    <property type="match status" value="3"/>
</dbReference>
<dbReference type="AlphaFoldDB" id="A0A5S4GD88"/>
<gene>
    <name evidence="5" type="ORF">ETD96_32890</name>
</gene>
<dbReference type="InterPro" id="IPR049052">
    <property type="entry name" value="nSTAND1"/>
</dbReference>
<evidence type="ECO:0000313" key="6">
    <source>
        <dbReference type="Proteomes" id="UP000305238"/>
    </source>
</evidence>
<dbReference type="PANTHER" id="PTHR19848:SF8">
    <property type="entry name" value="F-BOX AND WD REPEAT DOMAIN CONTAINING 7"/>
    <property type="match status" value="1"/>
</dbReference>
<dbReference type="PANTHER" id="PTHR19848">
    <property type="entry name" value="WD40 REPEAT PROTEIN"/>
    <property type="match status" value="1"/>
</dbReference>
<evidence type="ECO:0000259" key="4">
    <source>
        <dbReference type="PROSITE" id="PS50011"/>
    </source>
</evidence>
<dbReference type="InterPro" id="IPR015943">
    <property type="entry name" value="WD40/YVTN_repeat-like_dom_sf"/>
</dbReference>
<dbReference type="Proteomes" id="UP000305238">
    <property type="component" value="Unassembled WGS sequence"/>
</dbReference>
<dbReference type="PROSITE" id="PS50011">
    <property type="entry name" value="PROTEIN_KINASE_DOM"/>
    <property type="match status" value="1"/>
</dbReference>
<dbReference type="EMBL" id="VCKZ01000324">
    <property type="protein sequence ID" value="TMR30829.1"/>
    <property type="molecule type" value="Genomic_DNA"/>
</dbReference>
<reference evidence="5 6" key="1">
    <citation type="submission" date="2019-05" db="EMBL/GenBank/DDBJ databases">
        <title>Draft genome sequence of Actinomadura geliboluensis A8036.</title>
        <authorList>
            <person name="Saricaoglu S."/>
            <person name="Isik K."/>
        </authorList>
    </citation>
    <scope>NUCLEOTIDE SEQUENCE [LARGE SCALE GENOMIC DNA]</scope>
    <source>
        <strain evidence="5 6">A8036</strain>
    </source>
</reference>
<dbReference type="InterPro" id="IPR011009">
    <property type="entry name" value="Kinase-like_dom_sf"/>
</dbReference>
<dbReference type="Pfam" id="PF20703">
    <property type="entry name" value="nSTAND1"/>
    <property type="match status" value="1"/>
</dbReference>
<evidence type="ECO:0000313" key="5">
    <source>
        <dbReference type="EMBL" id="TMR30829.1"/>
    </source>
</evidence>
<dbReference type="Gene3D" id="2.130.10.10">
    <property type="entry name" value="YVTN repeat-like/Quinoprotein amine dehydrogenase"/>
    <property type="match status" value="4"/>
</dbReference>
<feature type="domain" description="Protein kinase" evidence="4">
    <location>
        <begin position="16"/>
        <end position="273"/>
    </location>
</feature>
<dbReference type="PROSITE" id="PS00678">
    <property type="entry name" value="WD_REPEATS_1"/>
    <property type="match status" value="1"/>
</dbReference>
<evidence type="ECO:0000256" key="3">
    <source>
        <dbReference type="PROSITE-ProRule" id="PRU00221"/>
    </source>
</evidence>
<name>A0A5S4GD88_9ACTN</name>
<protein>
    <recommendedName>
        <fullName evidence="4">Protein kinase domain-containing protein</fullName>
    </recommendedName>
</protein>
<dbReference type="Pfam" id="PF00400">
    <property type="entry name" value="WD40"/>
    <property type="match status" value="5"/>
</dbReference>
<keyword evidence="1 3" id="KW-0853">WD repeat</keyword>
<dbReference type="GO" id="GO:0005524">
    <property type="term" value="F:ATP binding"/>
    <property type="evidence" value="ECO:0007669"/>
    <property type="project" value="InterPro"/>
</dbReference>
<dbReference type="InterPro" id="IPR000719">
    <property type="entry name" value="Prot_kinase_dom"/>
</dbReference>
<dbReference type="PROSITE" id="PS00108">
    <property type="entry name" value="PROTEIN_KINASE_ST"/>
    <property type="match status" value="1"/>
</dbReference>
<organism evidence="5 6">
    <name type="scientific">Actinomadura geliboluensis</name>
    <dbReference type="NCBI Taxonomy" id="882440"/>
    <lineage>
        <taxon>Bacteria</taxon>
        <taxon>Bacillati</taxon>
        <taxon>Actinomycetota</taxon>
        <taxon>Actinomycetes</taxon>
        <taxon>Streptosporangiales</taxon>
        <taxon>Thermomonosporaceae</taxon>
        <taxon>Actinomadura</taxon>
    </lineage>
</organism>
<dbReference type="RefSeq" id="WP_138640385.1">
    <property type="nucleotide sequence ID" value="NZ_VCKZ01000324.1"/>
</dbReference>
<accession>A0A5S4GD88</accession>
<dbReference type="SUPFAM" id="SSF50998">
    <property type="entry name" value="Quinoprotein alcohol dehydrogenase-like"/>
    <property type="match status" value="1"/>
</dbReference>
<keyword evidence="6" id="KW-1185">Reference proteome</keyword>
<evidence type="ECO:0000256" key="1">
    <source>
        <dbReference type="ARBA" id="ARBA00022574"/>
    </source>
</evidence>
<feature type="repeat" description="WD" evidence="3">
    <location>
        <begin position="1098"/>
        <end position="1139"/>
    </location>
</feature>
<dbReference type="CDD" id="cd14014">
    <property type="entry name" value="STKc_PknB_like"/>
    <property type="match status" value="1"/>
</dbReference>
<dbReference type="SMART" id="SM00320">
    <property type="entry name" value="WD40"/>
    <property type="match status" value="9"/>
</dbReference>
<dbReference type="InterPro" id="IPR019775">
    <property type="entry name" value="WD40_repeat_CS"/>
</dbReference>
<comment type="caution">
    <text evidence="5">The sequence shown here is derived from an EMBL/GenBank/DDBJ whole genome shotgun (WGS) entry which is preliminary data.</text>
</comment>
<sequence>MPDPLEPGDPERIGEFWPAGRLGAGGQGVVYDAYAPDGTRVAVKVLHGAQESPKELQAMAAEARAAQRVASFCTARILQVRLEPPRPYIVSEYIDGLSLQAVVRGTADRDGRLFTGDDLHRLGIGIATALTAIHRAKVVHRDLKPGNVLLGPDGPRLIDFGIARVLDTRSADAGTFAGTLPYMAPEVYAGRQAGAEADVFAWGAIMLFAATGEHAFKGLALPEIAHRVRTHEPDLDVLPETLRPLVGAALAKEPLARPSATEILTALTGDPRDGSDLVAAGAAQAVLEARWEPGDPALGKVAEDAYAALPPAAQRLVPELFLRFVVPGEDGGLTTRPIPEDELFDRQDDAEAQTLREVVQAFGRLLLMSGGQFVLTRPALLRAWPRLRGWVEAERDGLRTHHRIRQAARTWAEHGRRRADVLTGAHMDEAVRWATSGARRPALSRLERDLLDASARARYAHKRRNRAIAGVLAVTAVVALGATGWAVDAQRTRSEERDIAASQQLAAQSRQFAGSPETAALLAVAAQRVHETPESRAALLDVVTRSGRGAVAGYGPNPITVAAGGGRLAFGNDDGTVAVWDVKARKQLGAPLRLLPDADYRDDLVLPVALSPDGRVLAAAGSRGNPSEAPGAAGDVVKGTVRLWDVTTGKPLGDLPVAHASSVTFSPDGKTLTVIGADGVTVWDAQTRRRTRLVPFPPSFTYLSRSHEGSKAALSADTGTAVFALPGALEIWDVHAGRRKGTIPGPVDEVALSRDGRTIAARHNKTIRLRDTGSGRTIGTRIPMKTEYVQRPLFTPDGKTLLIGTDMWDVVRGVRAGAVSGTGQEQVLAGAFTDERTLVTVSGVAGLADRKNAVRLWDTKVHQPLPGPFVPVEKADEVILPATSGDRRVLAVAHAPGGAGIGYSSYSAATGGRVAGPVGPPPNLADILGTAMAVSADGKSIASGNTYGQISLWSGGRWTGPFEGGPGSMLNVMAFSPDGRTLATGGGAQTQISTPVVDGKVQLWDARTGRMLAVLGDSSQQVASLAFSPDGRTLAAGMGAAVHLFDTASRRDLGVLDNPSGSATALAFSRDGRTLATGGNGAVSLWDVRTRQSRGAPISGHNGQVTSAAFDASGRTLATGGADGTALLWDVASHRQLGSPLTGHTKAVTAVAFDAGNKTLMTTDGAAVLRHWNIAMPANATGAACAIAGRSLTRKEWTKYVPSGVPYRAICPTSR</sequence>
<dbReference type="InterPro" id="IPR011043">
    <property type="entry name" value="Gal_Oxase/kelch_b-propeller"/>
</dbReference>
<dbReference type="InterPro" id="IPR011047">
    <property type="entry name" value="Quinoprotein_ADH-like_sf"/>
</dbReference>
<dbReference type="InterPro" id="IPR008271">
    <property type="entry name" value="Ser/Thr_kinase_AS"/>
</dbReference>
<proteinExistence type="predicted"/>
<dbReference type="SUPFAM" id="SSF50965">
    <property type="entry name" value="Galactose oxidase, central domain"/>
    <property type="match status" value="1"/>
</dbReference>
<dbReference type="Gene3D" id="1.10.510.10">
    <property type="entry name" value="Transferase(Phosphotransferase) domain 1"/>
    <property type="match status" value="1"/>
</dbReference>
<dbReference type="CDD" id="cd00200">
    <property type="entry name" value="WD40"/>
    <property type="match status" value="1"/>
</dbReference>
<dbReference type="PROSITE" id="PS50294">
    <property type="entry name" value="WD_REPEATS_REGION"/>
    <property type="match status" value="1"/>
</dbReference>
<dbReference type="InterPro" id="IPR001680">
    <property type="entry name" value="WD40_rpt"/>
</dbReference>
<dbReference type="Pfam" id="PF00069">
    <property type="entry name" value="Pkinase"/>
    <property type="match status" value="1"/>
</dbReference>
<keyword evidence="2" id="KW-0677">Repeat</keyword>
<evidence type="ECO:0000256" key="2">
    <source>
        <dbReference type="ARBA" id="ARBA00022737"/>
    </source>
</evidence>
<dbReference type="OrthoDB" id="582179at2"/>
<feature type="repeat" description="WD" evidence="3">
    <location>
        <begin position="568"/>
        <end position="590"/>
    </location>
</feature>
<dbReference type="Gene3D" id="3.30.200.20">
    <property type="entry name" value="Phosphorylase Kinase, domain 1"/>
    <property type="match status" value="1"/>
</dbReference>
<dbReference type="SMART" id="SM00220">
    <property type="entry name" value="S_TKc"/>
    <property type="match status" value="1"/>
</dbReference>
<feature type="repeat" description="WD" evidence="3">
    <location>
        <begin position="1141"/>
        <end position="1174"/>
    </location>
</feature>